<dbReference type="InterPro" id="IPR016039">
    <property type="entry name" value="Thiolase-like"/>
</dbReference>
<gene>
    <name evidence="2" type="ORF">F8568_021555</name>
</gene>
<dbReference type="SUPFAM" id="SSF53901">
    <property type="entry name" value="Thiolase-like"/>
    <property type="match status" value="1"/>
</dbReference>
<dbReference type="InterPro" id="IPR055140">
    <property type="entry name" value="Thiolase_C_2"/>
</dbReference>
<evidence type="ECO:0000313" key="3">
    <source>
        <dbReference type="Proteomes" id="UP000462055"/>
    </source>
</evidence>
<comment type="caution">
    <text evidence="2">The sequence shown here is derived from an EMBL/GenBank/DDBJ whole genome shotgun (WGS) entry which is preliminary data.</text>
</comment>
<feature type="domain" description="Thiolase C-terminal" evidence="1">
    <location>
        <begin position="257"/>
        <end position="393"/>
    </location>
</feature>
<dbReference type="EMBL" id="WBMS02000016">
    <property type="protein sequence ID" value="MWA02915.1"/>
    <property type="molecule type" value="Genomic_DNA"/>
</dbReference>
<dbReference type="GO" id="GO:0016747">
    <property type="term" value="F:acyltransferase activity, transferring groups other than amino-acyl groups"/>
    <property type="evidence" value="ECO:0007669"/>
    <property type="project" value="InterPro"/>
</dbReference>
<protein>
    <submittedName>
        <fullName evidence="2">Transporter</fullName>
    </submittedName>
</protein>
<dbReference type="InterPro" id="IPR002155">
    <property type="entry name" value="Thiolase"/>
</dbReference>
<evidence type="ECO:0000313" key="2">
    <source>
        <dbReference type="EMBL" id="MWA02915.1"/>
    </source>
</evidence>
<dbReference type="PANTHER" id="PTHR42870">
    <property type="entry name" value="ACETYL-COA C-ACETYLTRANSFERASE"/>
    <property type="match status" value="1"/>
</dbReference>
<dbReference type="CDD" id="cd00829">
    <property type="entry name" value="SCP-x_thiolase"/>
    <property type="match status" value="1"/>
</dbReference>
<keyword evidence="3" id="KW-1185">Reference proteome</keyword>
<dbReference type="PANTHER" id="PTHR42870:SF1">
    <property type="entry name" value="NON-SPECIFIC LIPID-TRANSFER PROTEIN-LIKE 2"/>
    <property type="match status" value="1"/>
</dbReference>
<name>A0A6I4MEE3_9ACTN</name>
<reference evidence="2" key="1">
    <citation type="submission" date="2019-12" db="EMBL/GenBank/DDBJ databases">
        <title>Actinomadura physcomitrii sp. nov., a novel actinomycete isolated from moss [Physcomitrium sphaericum (Ludw) Fuernr].</title>
        <authorList>
            <person name="Zhuang X."/>
        </authorList>
    </citation>
    <scope>NUCLEOTIDE SEQUENCE [LARGE SCALE GENOMIC DNA]</scope>
    <source>
        <strain evidence="2">LD22</strain>
    </source>
</reference>
<accession>A0A6I4MEE3</accession>
<organism evidence="2 3">
    <name type="scientific">Actinomadura physcomitrii</name>
    <dbReference type="NCBI Taxonomy" id="2650748"/>
    <lineage>
        <taxon>Bacteria</taxon>
        <taxon>Bacillati</taxon>
        <taxon>Actinomycetota</taxon>
        <taxon>Actinomycetes</taxon>
        <taxon>Streptosporangiales</taxon>
        <taxon>Thermomonosporaceae</taxon>
        <taxon>Actinomadura</taxon>
    </lineage>
</organism>
<dbReference type="AlphaFoldDB" id="A0A6I4MEE3"/>
<dbReference type="Gene3D" id="3.40.47.10">
    <property type="match status" value="1"/>
</dbReference>
<sequence>MTASTSGHPLSGRAAIVGIGETGYVRGADETVLEMVLGASMAAIRDAGLTPADIDGILPPPGFVAWDEIAAHLGIPDVRYTSTPQMGGASPTAALTTAMMAIASGVAETILVPIGWNGYSALRPRPDAKPSKRRFSAAFFETVRNYYGPYGLRSAPWWYSLYLQRYVELYDVPPEAPGAVAVAARKHAQLRPNALMHGRAMTMDDYLASPYITEPLRKFDCCVETDCAAAVVVTSAERARDLPHRPVLLLGGAEGHANPAHELTNRADVLDLGLSRAAPRAFEMAGVTARDMDFLQIYDCFTHVVLLQLEALGLAERGGAPDLVKGGALELGGAYPLNTAGGMLSQGHCWGLNLVVEAARQLRHDAGDAQVHGAELGLVTGYGDLGDGSIVILGRG</sequence>
<dbReference type="RefSeq" id="WP_151595538.1">
    <property type="nucleotide sequence ID" value="NZ_WBMS02000016.1"/>
</dbReference>
<evidence type="ECO:0000259" key="1">
    <source>
        <dbReference type="Pfam" id="PF22691"/>
    </source>
</evidence>
<dbReference type="Proteomes" id="UP000462055">
    <property type="component" value="Unassembled WGS sequence"/>
</dbReference>
<proteinExistence type="predicted"/>
<dbReference type="Pfam" id="PF22691">
    <property type="entry name" value="Thiolase_C_1"/>
    <property type="match status" value="1"/>
</dbReference>
<dbReference type="PIRSF" id="PIRSF000429">
    <property type="entry name" value="Ac-CoA_Ac_transf"/>
    <property type="match status" value="1"/>
</dbReference>